<proteinExistence type="predicted"/>
<dbReference type="AlphaFoldDB" id="A0A848AZZ1"/>
<name>A0A848AZZ1_9BACT</name>
<dbReference type="Proteomes" id="UP000576225">
    <property type="component" value="Unassembled WGS sequence"/>
</dbReference>
<evidence type="ECO:0000313" key="2">
    <source>
        <dbReference type="Proteomes" id="UP000576225"/>
    </source>
</evidence>
<gene>
    <name evidence="1" type="ORF">HF882_17885</name>
</gene>
<accession>A0A848AZZ1</accession>
<dbReference type="InterPro" id="IPR010767">
    <property type="entry name" value="Phage_CGC-2007_Cje0229"/>
</dbReference>
<dbReference type="EMBL" id="JABAEW010000047">
    <property type="protein sequence ID" value="NMD88461.1"/>
    <property type="molecule type" value="Genomic_DNA"/>
</dbReference>
<protein>
    <submittedName>
        <fullName evidence="1">DUF1353 domain-containing protein</fullName>
    </submittedName>
</protein>
<dbReference type="RefSeq" id="WP_168963568.1">
    <property type="nucleotide sequence ID" value="NZ_JABAEW010000047.1"/>
</dbReference>
<organism evidence="1 2">
    <name type="scientific">Victivallis vadensis</name>
    <dbReference type="NCBI Taxonomy" id="172901"/>
    <lineage>
        <taxon>Bacteria</taxon>
        <taxon>Pseudomonadati</taxon>
        <taxon>Lentisphaerota</taxon>
        <taxon>Lentisphaeria</taxon>
        <taxon>Victivallales</taxon>
        <taxon>Victivallaceae</taxon>
        <taxon>Victivallis</taxon>
    </lineage>
</organism>
<reference evidence="1 2" key="1">
    <citation type="submission" date="2020-04" db="EMBL/GenBank/DDBJ databases">
        <authorList>
            <person name="Hitch T.C.A."/>
            <person name="Wylensek D."/>
            <person name="Clavel T."/>
        </authorList>
    </citation>
    <scope>NUCLEOTIDE SEQUENCE [LARGE SCALE GENOMIC DNA]</scope>
    <source>
        <strain evidence="1 2">COR2-253-APC-1A</strain>
    </source>
</reference>
<dbReference type="Pfam" id="PF07087">
    <property type="entry name" value="DUF1353"/>
    <property type="match status" value="1"/>
</dbReference>
<sequence>MKIDVHKEDDRGNVYTLLEPLEYMGLTIPAGFESDGASVPRFFWQLVFPPGDSKALHAAFVHDYIYRTHPAGWTRADADKAFRELLIAGGIPARRANLAYYGVRWFGGGSWKEGKK</sequence>
<comment type="caution">
    <text evidence="1">The sequence shown here is derived from an EMBL/GenBank/DDBJ whole genome shotgun (WGS) entry which is preliminary data.</text>
</comment>
<evidence type="ECO:0000313" key="1">
    <source>
        <dbReference type="EMBL" id="NMD88461.1"/>
    </source>
</evidence>